<evidence type="ECO:0000313" key="3">
    <source>
        <dbReference type="WBParaSite" id="maker-uti_cns_0048604-snap-gene-0.3-mRNA-1"/>
    </source>
</evidence>
<evidence type="ECO:0000313" key="2">
    <source>
        <dbReference type="Proteomes" id="UP000095280"/>
    </source>
</evidence>
<organism evidence="2 3">
    <name type="scientific">Macrostomum lignano</name>
    <dbReference type="NCBI Taxonomy" id="282301"/>
    <lineage>
        <taxon>Eukaryota</taxon>
        <taxon>Metazoa</taxon>
        <taxon>Spiralia</taxon>
        <taxon>Lophotrochozoa</taxon>
        <taxon>Platyhelminthes</taxon>
        <taxon>Rhabditophora</taxon>
        <taxon>Macrostomorpha</taxon>
        <taxon>Macrostomida</taxon>
        <taxon>Macrostomidae</taxon>
        <taxon>Macrostomum</taxon>
    </lineage>
</organism>
<keyword evidence="2" id="KW-1185">Reference proteome</keyword>
<proteinExistence type="predicted"/>
<keyword evidence="1" id="KW-0812">Transmembrane</keyword>
<sequence>DPTSEIREDCDWEALNPNSEPDVLAAFMHFFKDGRGRDGTPLNQAVTLACGCSDEAVFGDVQIVDAYGGYHTACLKSCTLQHSLSAVVSFLLHLLVLHSYLVNCYLTWILL</sequence>
<name>A0A1I8JLE0_9PLAT</name>
<keyword evidence="1" id="KW-1133">Transmembrane helix</keyword>
<accession>A0A1I8JLE0</accession>
<dbReference type="WBParaSite" id="maker-uti_cns_0048604-snap-gene-0.3-mRNA-1">
    <property type="protein sequence ID" value="maker-uti_cns_0048604-snap-gene-0.3-mRNA-1"/>
    <property type="gene ID" value="maker-uti_cns_0048604-snap-gene-0.3"/>
</dbReference>
<dbReference type="Proteomes" id="UP000095280">
    <property type="component" value="Unplaced"/>
</dbReference>
<evidence type="ECO:0000256" key="1">
    <source>
        <dbReference type="SAM" id="Phobius"/>
    </source>
</evidence>
<feature type="transmembrane region" description="Helical" evidence="1">
    <location>
        <begin position="86"/>
        <end position="110"/>
    </location>
</feature>
<keyword evidence="1" id="KW-0472">Membrane</keyword>
<protein>
    <submittedName>
        <fullName evidence="3">PHR domain-containing protein</fullName>
    </submittedName>
</protein>
<reference evidence="3" key="1">
    <citation type="submission" date="2016-11" db="UniProtKB">
        <authorList>
            <consortium name="WormBaseParasite"/>
        </authorList>
    </citation>
    <scope>IDENTIFICATION</scope>
</reference>
<dbReference type="AlphaFoldDB" id="A0A1I8JLE0"/>